<evidence type="ECO:0000313" key="2">
    <source>
        <dbReference type="Proteomes" id="UP000550707"/>
    </source>
</evidence>
<name>A0A7J8DU32_MOLMO</name>
<sequence>MWAGRFRNWRVYGSSNSSIAWINGEDMAEEGRHGTPTGSCSTLAAHGLSPGLWACISLLPSGPLGPGAGPPPVRPCSWPPSIQPLCPAALLPSCPHRPGTGLTVARGDFGFSGCETGDLAADGQYPASLGHP</sequence>
<gene>
    <name evidence="1" type="ORF">HJG59_009100</name>
</gene>
<keyword evidence="2" id="KW-1185">Reference proteome</keyword>
<dbReference type="Proteomes" id="UP000550707">
    <property type="component" value="Unassembled WGS sequence"/>
</dbReference>
<dbReference type="EMBL" id="JACASF010000016">
    <property type="protein sequence ID" value="KAF6426392.1"/>
    <property type="molecule type" value="Genomic_DNA"/>
</dbReference>
<evidence type="ECO:0000313" key="1">
    <source>
        <dbReference type="EMBL" id="KAF6426392.1"/>
    </source>
</evidence>
<organism evidence="1 2">
    <name type="scientific">Molossus molossus</name>
    <name type="common">Pallas' mastiff bat</name>
    <name type="synonym">Vespertilio molossus</name>
    <dbReference type="NCBI Taxonomy" id="27622"/>
    <lineage>
        <taxon>Eukaryota</taxon>
        <taxon>Metazoa</taxon>
        <taxon>Chordata</taxon>
        <taxon>Craniata</taxon>
        <taxon>Vertebrata</taxon>
        <taxon>Euteleostomi</taxon>
        <taxon>Mammalia</taxon>
        <taxon>Eutheria</taxon>
        <taxon>Laurasiatheria</taxon>
        <taxon>Chiroptera</taxon>
        <taxon>Yangochiroptera</taxon>
        <taxon>Molossidae</taxon>
        <taxon>Molossus</taxon>
    </lineage>
</organism>
<reference evidence="1 2" key="1">
    <citation type="journal article" date="2020" name="Nature">
        <title>Six reference-quality genomes reveal evolution of bat adaptations.</title>
        <authorList>
            <person name="Jebb D."/>
            <person name="Huang Z."/>
            <person name="Pippel M."/>
            <person name="Hughes G.M."/>
            <person name="Lavrichenko K."/>
            <person name="Devanna P."/>
            <person name="Winkler S."/>
            <person name="Jermiin L.S."/>
            <person name="Skirmuntt E.C."/>
            <person name="Katzourakis A."/>
            <person name="Burkitt-Gray L."/>
            <person name="Ray D.A."/>
            <person name="Sullivan K.A.M."/>
            <person name="Roscito J.G."/>
            <person name="Kirilenko B.M."/>
            <person name="Davalos L.M."/>
            <person name="Corthals A.P."/>
            <person name="Power M.L."/>
            <person name="Jones G."/>
            <person name="Ransome R.D."/>
            <person name="Dechmann D.K.N."/>
            <person name="Locatelli A.G."/>
            <person name="Puechmaille S.J."/>
            <person name="Fedrigo O."/>
            <person name="Jarvis E.D."/>
            <person name="Hiller M."/>
            <person name="Vernes S.C."/>
            <person name="Myers E.W."/>
            <person name="Teeling E.C."/>
        </authorList>
    </citation>
    <scope>NUCLEOTIDE SEQUENCE [LARGE SCALE GENOMIC DNA]</scope>
    <source>
        <strain evidence="1">MMolMol1</strain>
        <tissue evidence="1">Muscle</tissue>
    </source>
</reference>
<accession>A0A7J8DU32</accession>
<dbReference type="AlphaFoldDB" id="A0A7J8DU32"/>
<protein>
    <submittedName>
        <fullName evidence="1">Uncharacterized protein</fullName>
    </submittedName>
</protein>
<comment type="caution">
    <text evidence="1">The sequence shown here is derived from an EMBL/GenBank/DDBJ whole genome shotgun (WGS) entry which is preliminary data.</text>
</comment>
<proteinExistence type="predicted"/>
<dbReference type="InParanoid" id="A0A7J8DU32"/>